<feature type="binding site" evidence="3">
    <location>
        <begin position="8"/>
        <end position="27"/>
    </location>
    <ligand>
        <name>NAD(+)</name>
        <dbReference type="ChEBI" id="CHEBI:57540"/>
    </ligand>
</feature>
<comment type="caution">
    <text evidence="3 4">Lacks conserved residue(s) required for the propagation of feature annotation.</text>
</comment>
<dbReference type="Proteomes" id="UP000536179">
    <property type="component" value="Unassembled WGS sequence"/>
</dbReference>
<dbReference type="Pfam" id="PF02146">
    <property type="entry name" value="SIR2"/>
    <property type="match status" value="1"/>
</dbReference>
<dbReference type="HAMAP" id="MF_01121">
    <property type="entry name" value="Sirtuin_ClassIII"/>
    <property type="match status" value="1"/>
</dbReference>
<dbReference type="RefSeq" id="WP_184306535.1">
    <property type="nucleotide sequence ID" value="NZ_JACHXU010000015.1"/>
</dbReference>
<comment type="caution">
    <text evidence="6">The sequence shown here is derived from an EMBL/GenBank/DDBJ whole genome shotgun (WGS) entry which is preliminary data.</text>
</comment>
<dbReference type="GO" id="GO:0070403">
    <property type="term" value="F:NAD+ binding"/>
    <property type="evidence" value="ECO:0007669"/>
    <property type="project" value="UniProtKB-UniRule"/>
</dbReference>
<feature type="binding site" evidence="3">
    <location>
        <position position="52"/>
    </location>
    <ligand>
        <name>substrate</name>
    </ligand>
</feature>
<dbReference type="GO" id="GO:0036055">
    <property type="term" value="F:protein-succinyllysine desuccinylase activity"/>
    <property type="evidence" value="ECO:0007669"/>
    <property type="project" value="UniProtKB-UniRule"/>
</dbReference>
<keyword evidence="6" id="KW-0378">Hydrolase</keyword>
<dbReference type="InterPro" id="IPR003000">
    <property type="entry name" value="Sirtuin"/>
</dbReference>
<comment type="similarity">
    <text evidence="3">Belongs to the sirtuin family. Class III subfamily.</text>
</comment>
<protein>
    <recommendedName>
        <fullName evidence="3">NAD-dependent protein deacylase</fullName>
        <ecNumber evidence="3">2.3.1.286</ecNumber>
    </recommendedName>
    <alternativeName>
        <fullName evidence="3">Regulatory protein SIR2 homolog</fullName>
    </alternativeName>
</protein>
<dbReference type="AlphaFoldDB" id="A0A7W5H695"/>
<feature type="domain" description="Deacetylase sirtuin-type" evidence="5">
    <location>
        <begin position="1"/>
        <end position="237"/>
    </location>
</feature>
<comment type="catalytic activity">
    <reaction evidence="3">
        <text>N(6)-succinyl-L-lysyl-[protein] + NAD(+) + H2O = 2''-O-succinyl-ADP-D-ribose + nicotinamide + L-lysyl-[protein]</text>
        <dbReference type="Rhea" id="RHEA:47668"/>
        <dbReference type="Rhea" id="RHEA-COMP:9752"/>
        <dbReference type="Rhea" id="RHEA-COMP:11877"/>
        <dbReference type="ChEBI" id="CHEBI:15377"/>
        <dbReference type="ChEBI" id="CHEBI:17154"/>
        <dbReference type="ChEBI" id="CHEBI:29969"/>
        <dbReference type="ChEBI" id="CHEBI:57540"/>
        <dbReference type="ChEBI" id="CHEBI:87830"/>
        <dbReference type="ChEBI" id="CHEBI:87832"/>
    </reaction>
</comment>
<organism evidence="6 7">
    <name type="scientific">Aporhodopirellula rubra</name>
    <dbReference type="NCBI Taxonomy" id="980271"/>
    <lineage>
        <taxon>Bacteria</taxon>
        <taxon>Pseudomonadati</taxon>
        <taxon>Planctomycetota</taxon>
        <taxon>Planctomycetia</taxon>
        <taxon>Pirellulales</taxon>
        <taxon>Pirellulaceae</taxon>
        <taxon>Aporhodopirellula</taxon>
    </lineage>
</organism>
<keyword evidence="3" id="KW-0963">Cytoplasm</keyword>
<evidence type="ECO:0000256" key="3">
    <source>
        <dbReference type="HAMAP-Rule" id="MF_01121"/>
    </source>
</evidence>
<dbReference type="InterPro" id="IPR029035">
    <property type="entry name" value="DHS-like_NAD/FAD-binding_dom"/>
</dbReference>
<dbReference type="InterPro" id="IPR050134">
    <property type="entry name" value="NAD-dep_sirtuin_deacylases"/>
</dbReference>
<dbReference type="PANTHER" id="PTHR11085">
    <property type="entry name" value="NAD-DEPENDENT PROTEIN DEACYLASE SIRTUIN-5, MITOCHONDRIAL-RELATED"/>
    <property type="match status" value="1"/>
</dbReference>
<evidence type="ECO:0000313" key="6">
    <source>
        <dbReference type="EMBL" id="MBB3208312.1"/>
    </source>
</evidence>
<evidence type="ECO:0000259" key="5">
    <source>
        <dbReference type="PROSITE" id="PS50305"/>
    </source>
</evidence>
<dbReference type="PROSITE" id="PS50305">
    <property type="entry name" value="SIRTUIN"/>
    <property type="match status" value="1"/>
</dbReference>
<dbReference type="EC" id="2.3.1.286" evidence="3"/>
<feature type="active site" description="Proton acceptor" evidence="3">
    <location>
        <position position="111"/>
    </location>
</feature>
<gene>
    <name evidence="3" type="primary">cobB</name>
    <name evidence="6" type="ORF">FHS27_004140</name>
</gene>
<dbReference type="CDD" id="cd01412">
    <property type="entry name" value="SIRT5_Af1_CobB"/>
    <property type="match status" value="1"/>
</dbReference>
<name>A0A7W5H695_9BACT</name>
<feature type="binding site" evidence="3">
    <location>
        <begin position="93"/>
        <end position="96"/>
    </location>
    <ligand>
        <name>NAD(+)</name>
        <dbReference type="ChEBI" id="CHEBI:57540"/>
    </ligand>
</feature>
<evidence type="ECO:0000256" key="4">
    <source>
        <dbReference type="PROSITE-ProRule" id="PRU00236"/>
    </source>
</evidence>
<dbReference type="InterPro" id="IPR026590">
    <property type="entry name" value="Ssirtuin_cat_dom"/>
</dbReference>
<dbReference type="EMBL" id="JACHXU010000015">
    <property type="protein sequence ID" value="MBB3208312.1"/>
    <property type="molecule type" value="Genomic_DNA"/>
</dbReference>
<keyword evidence="1" id="KW-0808">Transferase</keyword>
<proteinExistence type="inferred from homology"/>
<evidence type="ECO:0000256" key="1">
    <source>
        <dbReference type="ARBA" id="ARBA00022679"/>
    </source>
</evidence>
<dbReference type="GO" id="GO:0005737">
    <property type="term" value="C:cytoplasm"/>
    <property type="evidence" value="ECO:0007669"/>
    <property type="project" value="UniProtKB-SubCell"/>
</dbReference>
<evidence type="ECO:0000313" key="7">
    <source>
        <dbReference type="Proteomes" id="UP000536179"/>
    </source>
</evidence>
<keyword evidence="7" id="KW-1185">Reference proteome</keyword>
<evidence type="ECO:0000256" key="2">
    <source>
        <dbReference type="ARBA" id="ARBA00023027"/>
    </source>
</evidence>
<dbReference type="InterPro" id="IPR026591">
    <property type="entry name" value="Sirtuin_cat_small_dom_sf"/>
</dbReference>
<accession>A0A7W5H695</accession>
<dbReference type="SUPFAM" id="SSF52467">
    <property type="entry name" value="DHS-like NAD/FAD-binding domain"/>
    <property type="match status" value="1"/>
</dbReference>
<dbReference type="GO" id="GO:0017136">
    <property type="term" value="F:histone deacetylase activity, NAD-dependent"/>
    <property type="evidence" value="ECO:0007669"/>
    <property type="project" value="TreeGrafter"/>
</dbReference>
<comment type="function">
    <text evidence="3">NAD-dependent lysine deacetylase and desuccinylase that specifically removes acetyl and succinyl groups on target proteins. Modulates the activities of several proteins which are inactive in their acylated form.</text>
</comment>
<reference evidence="6 7" key="1">
    <citation type="submission" date="2020-08" db="EMBL/GenBank/DDBJ databases">
        <title>Genomic Encyclopedia of Type Strains, Phase III (KMG-III): the genomes of soil and plant-associated and newly described type strains.</title>
        <authorList>
            <person name="Whitman W."/>
        </authorList>
    </citation>
    <scope>NUCLEOTIDE SEQUENCE [LARGE SCALE GENOMIC DNA]</scope>
    <source>
        <strain evidence="6 7">CECT 8075</strain>
    </source>
</reference>
<dbReference type="Gene3D" id="3.30.1600.10">
    <property type="entry name" value="SIR2/SIRT2 'Small Domain"/>
    <property type="match status" value="1"/>
</dbReference>
<feature type="binding site" evidence="3">
    <location>
        <position position="55"/>
    </location>
    <ligand>
        <name>substrate</name>
    </ligand>
</feature>
<feature type="binding site" evidence="3">
    <location>
        <position position="225"/>
    </location>
    <ligand>
        <name>NAD(+)</name>
        <dbReference type="ChEBI" id="CHEBI:57540"/>
    </ligand>
</feature>
<feature type="binding site" evidence="3">
    <location>
        <begin position="207"/>
        <end position="209"/>
    </location>
    <ligand>
        <name>NAD(+)</name>
        <dbReference type="ChEBI" id="CHEBI:57540"/>
    </ligand>
</feature>
<dbReference type="InterPro" id="IPR027546">
    <property type="entry name" value="Sirtuin_class_III"/>
</dbReference>
<dbReference type="PANTHER" id="PTHR11085:SF4">
    <property type="entry name" value="NAD-DEPENDENT PROTEIN DEACYLASE"/>
    <property type="match status" value="1"/>
</dbReference>
<comment type="catalytic activity">
    <reaction evidence="3">
        <text>N(6)-acetyl-L-lysyl-[protein] + NAD(+) + H2O = 2''-O-acetyl-ADP-D-ribose + nicotinamide + L-lysyl-[protein]</text>
        <dbReference type="Rhea" id="RHEA:43636"/>
        <dbReference type="Rhea" id="RHEA-COMP:9752"/>
        <dbReference type="Rhea" id="RHEA-COMP:10731"/>
        <dbReference type="ChEBI" id="CHEBI:15377"/>
        <dbReference type="ChEBI" id="CHEBI:17154"/>
        <dbReference type="ChEBI" id="CHEBI:29969"/>
        <dbReference type="ChEBI" id="CHEBI:57540"/>
        <dbReference type="ChEBI" id="CHEBI:61930"/>
        <dbReference type="ChEBI" id="CHEBI:83767"/>
        <dbReference type="EC" id="2.3.1.286"/>
    </reaction>
</comment>
<keyword evidence="2 3" id="KW-0520">NAD</keyword>
<dbReference type="Gene3D" id="3.40.50.1220">
    <property type="entry name" value="TPP-binding domain"/>
    <property type="match status" value="1"/>
</dbReference>
<dbReference type="GO" id="GO:0036054">
    <property type="term" value="F:protein-malonyllysine demalonylase activity"/>
    <property type="evidence" value="ECO:0007669"/>
    <property type="project" value="InterPro"/>
</dbReference>
<sequence>MNILVLTGAGISAESGIPTFRDANGLWEGHAVEEVATPQGFASNPVLVHQFYNERRRALRSAEIQPNAAHIALAEFEQKHTARSAGDFLIVTQNIDDLHFRAGSRNVLPMHGELFKVRCLYSNKIFDWKYDLSTETLHPDDPANEELRGCLRPHVVWFGEVPIGLDRIENAASNADVFIAVGTSGLVYPAAGIVQLTKPTCRKIEVNLGDTPASDAFDECRHGKAGEILPQLLAEIE</sequence>
<feature type="binding site" evidence="3">
    <location>
        <begin position="182"/>
        <end position="184"/>
    </location>
    <ligand>
        <name>NAD(+)</name>
        <dbReference type="ChEBI" id="CHEBI:57540"/>
    </ligand>
</feature>
<comment type="domain">
    <text evidence="3">2 residues (Tyr-52 and Arg-55) present in a large hydrophobic pocket are probably involved in substrate specificity. They are important for desuccinylation activity, but dispensable for deacetylation activity.</text>
</comment>
<comment type="subcellular location">
    <subcellularLocation>
        <location evidence="3">Cytoplasm</location>
    </subcellularLocation>
</comment>